<dbReference type="Proteomes" id="UP000214365">
    <property type="component" value="Unassembled WGS sequence"/>
</dbReference>
<name>A0A225ALJ3_TALAT</name>
<gene>
    <name evidence="2" type="ORF">UA08_09453</name>
</gene>
<dbReference type="EMBL" id="LFMY01000023">
    <property type="protein sequence ID" value="OKL55285.1"/>
    <property type="molecule type" value="Genomic_DNA"/>
</dbReference>
<feature type="region of interest" description="Disordered" evidence="1">
    <location>
        <begin position="1"/>
        <end position="26"/>
    </location>
</feature>
<evidence type="ECO:0000256" key="1">
    <source>
        <dbReference type="SAM" id="MobiDB-lite"/>
    </source>
</evidence>
<accession>A0A225ALJ3</accession>
<proteinExistence type="predicted"/>
<reference evidence="2 3" key="1">
    <citation type="submission" date="2015-06" db="EMBL/GenBank/DDBJ databases">
        <title>Talaromyces atroroseus IBT 11181 draft genome.</title>
        <authorList>
            <person name="Rasmussen K.B."/>
            <person name="Rasmussen S."/>
            <person name="Petersen B."/>
            <person name="Sicheritz-Ponten T."/>
            <person name="Mortensen U.H."/>
            <person name="Thrane U."/>
        </authorList>
    </citation>
    <scope>NUCLEOTIDE SEQUENCE [LARGE SCALE GENOMIC DNA]</scope>
    <source>
        <strain evidence="2 3">IBT 11181</strain>
    </source>
</reference>
<comment type="caution">
    <text evidence="2">The sequence shown here is derived from an EMBL/GenBank/DDBJ whole genome shotgun (WGS) entry which is preliminary data.</text>
</comment>
<evidence type="ECO:0000313" key="3">
    <source>
        <dbReference type="Proteomes" id="UP000214365"/>
    </source>
</evidence>
<feature type="compositionally biased region" description="Polar residues" evidence="1">
    <location>
        <begin position="16"/>
        <end position="26"/>
    </location>
</feature>
<dbReference type="OrthoDB" id="4221559at2759"/>
<keyword evidence="3" id="KW-1185">Reference proteome</keyword>
<dbReference type="AlphaFoldDB" id="A0A225ALJ3"/>
<protein>
    <submittedName>
        <fullName evidence="2">Uncharacterized protein</fullName>
    </submittedName>
</protein>
<sequence length="119" mass="13858">MVDTEDPASSEETNHSHGNISRLLSRSSKAEGELAFLRQQSIKEQTERQRLEHHLNGLQRKYRALQEGMTVAESQYAAQIRANELLTLRLRFQMRQLRNVTCVLTDESWVEEKFEIASR</sequence>
<evidence type="ECO:0000313" key="2">
    <source>
        <dbReference type="EMBL" id="OKL55285.1"/>
    </source>
</evidence>
<dbReference type="RefSeq" id="XP_020115406.1">
    <property type="nucleotide sequence ID" value="XM_020265380.1"/>
</dbReference>
<organism evidence="2 3">
    <name type="scientific">Talaromyces atroroseus</name>
    <dbReference type="NCBI Taxonomy" id="1441469"/>
    <lineage>
        <taxon>Eukaryota</taxon>
        <taxon>Fungi</taxon>
        <taxon>Dikarya</taxon>
        <taxon>Ascomycota</taxon>
        <taxon>Pezizomycotina</taxon>
        <taxon>Eurotiomycetes</taxon>
        <taxon>Eurotiomycetidae</taxon>
        <taxon>Eurotiales</taxon>
        <taxon>Trichocomaceae</taxon>
        <taxon>Talaromyces</taxon>
        <taxon>Talaromyces sect. Trachyspermi</taxon>
    </lineage>
</organism>
<dbReference type="GeneID" id="31009209"/>